<dbReference type="Pfam" id="PF25173">
    <property type="entry name" value="Beta-prop_WDR3_1st"/>
    <property type="match status" value="1"/>
</dbReference>
<feature type="repeat" description="WD" evidence="3">
    <location>
        <begin position="998"/>
        <end position="1039"/>
    </location>
</feature>
<feature type="repeat" description="WD" evidence="3">
    <location>
        <begin position="705"/>
        <end position="746"/>
    </location>
</feature>
<dbReference type="PROSITE" id="PS50294">
    <property type="entry name" value="WD_REPEATS_REGION"/>
    <property type="match status" value="11"/>
</dbReference>
<feature type="repeat" description="WD" evidence="3">
    <location>
        <begin position="956"/>
        <end position="997"/>
    </location>
</feature>
<organism evidence="5 6">
    <name type="scientific">Phlyctema vagabunda</name>
    <dbReference type="NCBI Taxonomy" id="108571"/>
    <lineage>
        <taxon>Eukaryota</taxon>
        <taxon>Fungi</taxon>
        <taxon>Dikarya</taxon>
        <taxon>Ascomycota</taxon>
        <taxon>Pezizomycotina</taxon>
        <taxon>Leotiomycetes</taxon>
        <taxon>Helotiales</taxon>
        <taxon>Dermateaceae</taxon>
        <taxon>Phlyctema</taxon>
    </lineage>
</organism>
<dbReference type="Pfam" id="PF00400">
    <property type="entry name" value="WD40"/>
    <property type="match status" value="8"/>
</dbReference>
<feature type="repeat" description="WD" evidence="3">
    <location>
        <begin position="1040"/>
        <end position="1081"/>
    </location>
</feature>
<feature type="repeat" description="WD" evidence="3">
    <location>
        <begin position="872"/>
        <end position="913"/>
    </location>
</feature>
<dbReference type="InterPro" id="IPR056884">
    <property type="entry name" value="NPHP3-like_N"/>
</dbReference>
<dbReference type="InterPro" id="IPR015943">
    <property type="entry name" value="WD40/YVTN_repeat-like_dom_sf"/>
</dbReference>
<feature type="repeat" description="WD" evidence="3">
    <location>
        <begin position="621"/>
        <end position="662"/>
    </location>
</feature>
<keyword evidence="6" id="KW-1185">Reference proteome</keyword>
<evidence type="ECO:0000259" key="4">
    <source>
        <dbReference type="Pfam" id="PF24883"/>
    </source>
</evidence>
<dbReference type="SUPFAM" id="SSF52540">
    <property type="entry name" value="P-loop containing nucleoside triphosphate hydrolases"/>
    <property type="match status" value="1"/>
</dbReference>
<dbReference type="PROSITE" id="PS50082">
    <property type="entry name" value="WD_REPEATS_2"/>
    <property type="match status" value="11"/>
</dbReference>
<evidence type="ECO:0000313" key="5">
    <source>
        <dbReference type="EMBL" id="KAL3427466.1"/>
    </source>
</evidence>
<feature type="repeat" description="WD" evidence="3">
    <location>
        <begin position="663"/>
        <end position="704"/>
    </location>
</feature>
<feature type="domain" description="Nephrocystin 3-like N-terminal" evidence="4">
    <location>
        <begin position="87"/>
        <end position="249"/>
    </location>
</feature>
<accession>A0ABR4PW35</accession>
<dbReference type="SMART" id="SM00320">
    <property type="entry name" value="WD40"/>
    <property type="match status" value="12"/>
</dbReference>
<dbReference type="Pfam" id="PF24883">
    <property type="entry name" value="NPHP3_N"/>
    <property type="match status" value="1"/>
</dbReference>
<dbReference type="PANTHER" id="PTHR44019:SF8">
    <property type="entry name" value="POC1 CENTRIOLAR PROTEIN HOMOLOG"/>
    <property type="match status" value="1"/>
</dbReference>
<feature type="repeat" description="WD" evidence="3">
    <location>
        <begin position="831"/>
        <end position="871"/>
    </location>
</feature>
<proteinExistence type="predicted"/>
<evidence type="ECO:0000256" key="1">
    <source>
        <dbReference type="ARBA" id="ARBA00022574"/>
    </source>
</evidence>
<name>A0ABR4PW35_9HELO</name>
<dbReference type="CDD" id="cd00200">
    <property type="entry name" value="WD40"/>
    <property type="match status" value="2"/>
</dbReference>
<reference evidence="5 6" key="1">
    <citation type="submission" date="2024-06" db="EMBL/GenBank/DDBJ databases">
        <title>Complete genome of Phlyctema vagabunda strain 19-DSS-EL-015.</title>
        <authorList>
            <person name="Fiorenzani C."/>
        </authorList>
    </citation>
    <scope>NUCLEOTIDE SEQUENCE [LARGE SCALE GENOMIC DNA]</scope>
    <source>
        <strain evidence="5 6">19-DSS-EL-015</strain>
    </source>
</reference>
<feature type="repeat" description="WD" evidence="3">
    <location>
        <begin position="789"/>
        <end position="830"/>
    </location>
</feature>
<dbReference type="InterPro" id="IPR019775">
    <property type="entry name" value="WD40_repeat_CS"/>
</dbReference>
<dbReference type="SUPFAM" id="SSF50978">
    <property type="entry name" value="WD40 repeat-like"/>
    <property type="match status" value="2"/>
</dbReference>
<feature type="repeat" description="WD" evidence="3">
    <location>
        <begin position="914"/>
        <end position="955"/>
    </location>
</feature>
<dbReference type="InterPro" id="IPR020472">
    <property type="entry name" value="WD40_PAC1"/>
</dbReference>
<dbReference type="PRINTS" id="PR00320">
    <property type="entry name" value="GPROTEINBRPT"/>
</dbReference>
<protein>
    <submittedName>
        <fullName evidence="5">Vegetative incompatibility protein HET-E-1</fullName>
    </submittedName>
</protein>
<gene>
    <name evidence="5" type="ORF">PVAG01_00975</name>
</gene>
<dbReference type="InterPro" id="IPR001680">
    <property type="entry name" value="WD40_rpt"/>
</dbReference>
<evidence type="ECO:0000313" key="6">
    <source>
        <dbReference type="Proteomes" id="UP001629113"/>
    </source>
</evidence>
<dbReference type="Gene3D" id="3.40.50.300">
    <property type="entry name" value="P-loop containing nucleotide triphosphate hydrolases"/>
    <property type="match status" value="1"/>
</dbReference>
<dbReference type="PROSITE" id="PS00678">
    <property type="entry name" value="WD_REPEATS_1"/>
    <property type="match status" value="4"/>
</dbReference>
<keyword evidence="2" id="KW-0677">Repeat</keyword>
<keyword evidence="1 3" id="KW-0853">WD repeat</keyword>
<dbReference type="EMBL" id="JBFCZG010000001">
    <property type="protein sequence ID" value="KAL3427466.1"/>
    <property type="molecule type" value="Genomic_DNA"/>
</dbReference>
<dbReference type="Gene3D" id="2.130.10.10">
    <property type="entry name" value="YVTN repeat-like/Quinoprotein amine dehydrogenase"/>
    <property type="match status" value="3"/>
</dbReference>
<dbReference type="Proteomes" id="UP001629113">
    <property type="component" value="Unassembled WGS sequence"/>
</dbReference>
<feature type="repeat" description="WD" evidence="3">
    <location>
        <begin position="747"/>
        <end position="788"/>
    </location>
</feature>
<comment type="caution">
    <text evidence="5">The sequence shown here is derived from an EMBL/GenBank/DDBJ whole genome shotgun (WGS) entry which is preliminary data.</text>
</comment>
<evidence type="ECO:0000256" key="3">
    <source>
        <dbReference type="PROSITE-ProRule" id="PRU00221"/>
    </source>
</evidence>
<dbReference type="InterPro" id="IPR050505">
    <property type="entry name" value="WDR55/POC1"/>
</dbReference>
<dbReference type="PANTHER" id="PTHR44019">
    <property type="entry name" value="WD REPEAT-CONTAINING PROTEIN 55"/>
    <property type="match status" value="1"/>
</dbReference>
<dbReference type="InterPro" id="IPR036322">
    <property type="entry name" value="WD40_repeat_dom_sf"/>
</dbReference>
<dbReference type="InterPro" id="IPR027417">
    <property type="entry name" value="P-loop_NTPase"/>
</dbReference>
<evidence type="ECO:0000256" key="2">
    <source>
        <dbReference type="ARBA" id="ARBA00022737"/>
    </source>
</evidence>
<sequence length="1158" mass="128034">MPLARQDNPLWSSQLNNQSISGLSATTNSTLLAGHFLGDVHIGESKNLNDVLKLLPRAKDAPFNAYNRQDEPACLPNTRVDLLQEIYDWADGKDGQDERCIFWLSGLAGTGKSTISRTVARRYSEQKRLGASFFFARGGGDVSHAGKFVTSLAVQLADAVPFLQTHICDAMRERSDIANLSLLDQWRELVIRPLKLVKSDKPPSPSSYLFIIDALDECDNDSHVRTILQLLGEARSLSTVRLRVLLTSRPEVPIRHGIRAIPQDERQDFVLHDIQPAIINHDIALFLEHHLGMIGQEWTLGSEWPGDKALKQLVIYASGLFIWAATACRFIQDGEEFAEDRLEEILEGAGFEGTPEQHLDQIYITVLQTSIPTTLRLQEKASKVTSISRKLVTHTLERLHAILGVPKDVTGPLRLHHPSFRDFLLNKDRCGEYWVDEKKAHQLVATSCVQLMSQTLKKDICDIYAPGTQASQVESSRIEEYLPPEVQYACLYWAQHLQKAESQVRDGDEAHRFLQVHLLHWLEALGWMGKTSEGVQAILSLEGHILATKSLNLSAFIHDIKRFALYSRSIIEKAPLQLYCSALFFAPEKSIVRRQFEDYIPTWIQMKPEVQADWSATLQTLEGHSSSVTSVAFSPDGKQVVSGSEDHTVRLWDAATGALKQTLEGHSQYVSSVAFSPDGTQVVSGSNDKTVRIWDAATGALQQTLEGHFKRVTSVAFSPDSKQIVSGSEDNTVRLWDMATGALQQTLEDHFERVTSVAFSPDSKRVVFGSRDKTIRLWDVGTRTTLPIPRHHSGMVYSVAFSPDGKQVVSGSGDKTIHLWNAISGKYLRTLKGHSGSVCSVAFSPDGKQVVSGSDKTVQLWDAISWQHLQTLEGHLKPVTSVAFSPDGKQVVSGSYDKTVRLWDAISVQPLQTLEDRSGSVCSVAFSPDGKQVVSGSEDKTIHLWNAISGKHLRTLKGHSGSVYSVAFSPDGKQVVSGSKDKTVQLWNAISGQHPQKLGAHLSTVRSVAFSPDGKRVVSGSYKGTICLWDAISRQHLQTLEGHLKPVTSVAFSPDGKQVVSSSEDKTVRLWNAATGTLQEPLDGHSRGVSSMAFSPDGKLLPHLQVHNQWLAEDSINILWLPTDYRPTCEAVWDKAVILGHTSGRISFLHIQKGPKSV</sequence>